<evidence type="ECO:0000256" key="6">
    <source>
        <dbReference type="ARBA" id="ARBA00022970"/>
    </source>
</evidence>
<dbReference type="RefSeq" id="WP_050521197.1">
    <property type="nucleotide sequence ID" value="NZ_FOCO01000009.1"/>
</dbReference>
<dbReference type="InterPro" id="IPR035906">
    <property type="entry name" value="MetI-like_sf"/>
</dbReference>
<dbReference type="InterPro" id="IPR010065">
    <property type="entry name" value="AA_ABC_transptr_permease_3TM"/>
</dbReference>
<dbReference type="NCBIfam" id="TIGR01726">
    <property type="entry name" value="HEQRo_perm_3TM"/>
    <property type="match status" value="1"/>
</dbReference>
<accession>A0A1H8EUW4</accession>
<dbReference type="GO" id="GO:0043190">
    <property type="term" value="C:ATP-binding cassette (ABC) transporter complex"/>
    <property type="evidence" value="ECO:0007669"/>
    <property type="project" value="InterPro"/>
</dbReference>
<dbReference type="AlphaFoldDB" id="A0A1H8EUW4"/>
<feature type="transmembrane region" description="Helical" evidence="9">
    <location>
        <begin position="21"/>
        <end position="44"/>
    </location>
</feature>
<dbReference type="STRING" id="1077947.SAMN05216227_1009120"/>
<comment type="subcellular location">
    <subcellularLocation>
        <location evidence="1">Cell inner membrane</location>
        <topology evidence="1">Multi-pass membrane protein</topology>
    </subcellularLocation>
    <subcellularLocation>
        <location evidence="9">Cell membrane</location>
        <topology evidence="9">Multi-pass membrane protein</topology>
    </subcellularLocation>
</comment>
<name>A0A1H8EUW4_9RHOB</name>
<dbReference type="GO" id="GO:0022857">
    <property type="term" value="F:transmembrane transporter activity"/>
    <property type="evidence" value="ECO:0007669"/>
    <property type="project" value="InterPro"/>
</dbReference>
<dbReference type="Gene3D" id="1.10.3720.10">
    <property type="entry name" value="MetI-like"/>
    <property type="match status" value="2"/>
</dbReference>
<keyword evidence="4" id="KW-1003">Cell membrane</keyword>
<organism evidence="11 12">
    <name type="scientific">Pseudorhodobacter antarcticus</name>
    <dbReference type="NCBI Taxonomy" id="1077947"/>
    <lineage>
        <taxon>Bacteria</taxon>
        <taxon>Pseudomonadati</taxon>
        <taxon>Pseudomonadota</taxon>
        <taxon>Alphaproteobacteria</taxon>
        <taxon>Rhodobacterales</taxon>
        <taxon>Paracoccaceae</taxon>
        <taxon>Pseudorhodobacter</taxon>
    </lineage>
</organism>
<evidence type="ECO:0000256" key="9">
    <source>
        <dbReference type="RuleBase" id="RU363032"/>
    </source>
</evidence>
<dbReference type="PANTHER" id="PTHR30614:SF37">
    <property type="entry name" value="AMINO-ACID ABC TRANSPORTER PERMEASE PROTEIN YHDX-RELATED"/>
    <property type="match status" value="1"/>
</dbReference>
<feature type="transmembrane region" description="Helical" evidence="9">
    <location>
        <begin position="285"/>
        <end position="311"/>
    </location>
</feature>
<evidence type="ECO:0000313" key="11">
    <source>
        <dbReference type="EMBL" id="SEN23265.1"/>
    </source>
</evidence>
<dbReference type="PROSITE" id="PS50928">
    <property type="entry name" value="ABC_TM1"/>
    <property type="match status" value="1"/>
</dbReference>
<reference evidence="11 12" key="1">
    <citation type="submission" date="2016-10" db="EMBL/GenBank/DDBJ databases">
        <authorList>
            <person name="de Groot N.N."/>
        </authorList>
    </citation>
    <scope>NUCLEOTIDE SEQUENCE [LARGE SCALE GENOMIC DNA]</scope>
    <source>
        <strain evidence="11 12">CGMCC 1.10836</strain>
    </source>
</reference>
<feature type="domain" description="ABC transmembrane type-1" evidence="10">
    <location>
        <begin position="92"/>
        <end position="405"/>
    </location>
</feature>
<dbReference type="EMBL" id="FOCO01000009">
    <property type="protein sequence ID" value="SEN23265.1"/>
    <property type="molecule type" value="Genomic_DNA"/>
</dbReference>
<feature type="transmembrane region" description="Helical" evidence="9">
    <location>
        <begin position="246"/>
        <end position="265"/>
    </location>
</feature>
<keyword evidence="8 9" id="KW-0472">Membrane</keyword>
<dbReference type="SUPFAM" id="SSF161098">
    <property type="entry name" value="MetI-like"/>
    <property type="match status" value="2"/>
</dbReference>
<evidence type="ECO:0000256" key="8">
    <source>
        <dbReference type="ARBA" id="ARBA00023136"/>
    </source>
</evidence>
<feature type="transmembrane region" description="Helical" evidence="9">
    <location>
        <begin position="140"/>
        <end position="161"/>
    </location>
</feature>
<dbReference type="Pfam" id="PF00528">
    <property type="entry name" value="BPD_transp_1"/>
    <property type="match status" value="1"/>
</dbReference>
<evidence type="ECO:0000256" key="7">
    <source>
        <dbReference type="ARBA" id="ARBA00022989"/>
    </source>
</evidence>
<keyword evidence="6" id="KW-0029">Amino-acid transport</keyword>
<feature type="transmembrane region" description="Helical" evidence="9">
    <location>
        <begin position="96"/>
        <end position="119"/>
    </location>
</feature>
<evidence type="ECO:0000256" key="2">
    <source>
        <dbReference type="ARBA" id="ARBA00010072"/>
    </source>
</evidence>
<dbReference type="PANTHER" id="PTHR30614">
    <property type="entry name" value="MEMBRANE COMPONENT OF AMINO ACID ABC TRANSPORTER"/>
    <property type="match status" value="1"/>
</dbReference>
<evidence type="ECO:0000259" key="10">
    <source>
        <dbReference type="PROSITE" id="PS50928"/>
    </source>
</evidence>
<comment type="similarity">
    <text evidence="2">Belongs to the binding-protein-dependent transport system permease family. HisMQ subfamily.</text>
</comment>
<evidence type="ECO:0000256" key="5">
    <source>
        <dbReference type="ARBA" id="ARBA00022692"/>
    </source>
</evidence>
<dbReference type="InterPro" id="IPR043429">
    <property type="entry name" value="ArtM/GltK/GlnP/TcyL/YhdX-like"/>
</dbReference>
<keyword evidence="3 9" id="KW-0813">Transport</keyword>
<dbReference type="OrthoDB" id="9808531at2"/>
<keyword evidence="12" id="KW-1185">Reference proteome</keyword>
<evidence type="ECO:0000256" key="1">
    <source>
        <dbReference type="ARBA" id="ARBA00004429"/>
    </source>
</evidence>
<dbReference type="GO" id="GO:0006865">
    <property type="term" value="P:amino acid transport"/>
    <property type="evidence" value="ECO:0007669"/>
    <property type="project" value="UniProtKB-KW"/>
</dbReference>
<keyword evidence="7 9" id="KW-1133">Transmembrane helix</keyword>
<dbReference type="CDD" id="cd06261">
    <property type="entry name" value="TM_PBP2"/>
    <property type="match status" value="2"/>
</dbReference>
<dbReference type="InterPro" id="IPR000515">
    <property type="entry name" value="MetI-like"/>
</dbReference>
<protein>
    <submittedName>
        <fullName evidence="11">L-glutamine ABC transporter membrane protein /L-glutamate ABC transporter membrane protein /L-aspartate ABC transporter membrane protein /L-asparagine ABC transporter membrane protein</fullName>
    </submittedName>
</protein>
<feature type="transmembrane region" description="Helical" evidence="9">
    <location>
        <begin position="208"/>
        <end position="225"/>
    </location>
</feature>
<keyword evidence="5 9" id="KW-0812">Transmembrane</keyword>
<dbReference type="Proteomes" id="UP000183002">
    <property type="component" value="Unassembled WGS sequence"/>
</dbReference>
<gene>
    <name evidence="11" type="ORF">SAMN05216227_1009120</name>
</gene>
<sequence length="417" mass="45912">MAMTSDTPSSSFRLSMLIYDTRYRSITIQIVFLFLITMGFWWLVDNTLVNLAEKGKDIDFSFLGARAGYDINQRLVDYSSDSIHATAWLVGLLNTIVLAVVACISATVIGVIAGVLRLSNNWIVSKLMSIYVEMFRNVPLLLWIIVFFAVLTEVTPAPNAFRGENPTASMLFGDAVAITNRGTYLPAPLFDRSLGQIDIGVAHLSSNYLVILAVIIGSIMGYRALQRRATVVQEATGLRPTTWWKSALILIAPIVVVLMAMGFHLEYATLQGFNFSGGGYIRNSYIAMWLALTFYTGAFIAENVRAGILAISSGQSEAAFALGLRPNRTMNLVILPQALRVIIPPLISQYLNITKNTSLALAVGYMDLRATLGGITLNQTGRELECMMLLMLTYLVLSLMISGAMNIYNNSVKLKER</sequence>
<feature type="transmembrane region" description="Helical" evidence="9">
    <location>
        <begin position="387"/>
        <end position="408"/>
    </location>
</feature>
<evidence type="ECO:0000313" key="12">
    <source>
        <dbReference type="Proteomes" id="UP000183002"/>
    </source>
</evidence>
<evidence type="ECO:0000256" key="4">
    <source>
        <dbReference type="ARBA" id="ARBA00022475"/>
    </source>
</evidence>
<evidence type="ECO:0000256" key="3">
    <source>
        <dbReference type="ARBA" id="ARBA00022448"/>
    </source>
</evidence>
<proteinExistence type="inferred from homology"/>